<accession>A0A6J4UYW5</accession>
<dbReference type="PANTHER" id="PTHR30447:SF0">
    <property type="entry name" value="FRUCTOSE-1,6-BISPHOSPHATASE 1 CLASS 2-RELATED"/>
    <property type="match status" value="1"/>
</dbReference>
<organism evidence="10">
    <name type="scientific">uncultured Thermomicrobiales bacterium</name>
    <dbReference type="NCBI Taxonomy" id="1645740"/>
    <lineage>
        <taxon>Bacteria</taxon>
        <taxon>Pseudomonadati</taxon>
        <taxon>Thermomicrobiota</taxon>
        <taxon>Thermomicrobia</taxon>
        <taxon>Thermomicrobiales</taxon>
        <taxon>environmental samples</taxon>
    </lineage>
</organism>
<feature type="binding site" evidence="8">
    <location>
        <position position="220"/>
    </location>
    <ligand>
        <name>Mn(2+)</name>
        <dbReference type="ChEBI" id="CHEBI:29035"/>
        <label>2</label>
    </ligand>
</feature>
<feature type="binding site" evidence="8">
    <location>
        <position position="94"/>
    </location>
    <ligand>
        <name>Mn(2+)</name>
        <dbReference type="ChEBI" id="CHEBI:29035"/>
        <label>2</label>
    </ligand>
</feature>
<dbReference type="AlphaFoldDB" id="A0A6J4UYW5"/>
<dbReference type="GO" id="GO:0042132">
    <property type="term" value="F:fructose 1,6-bisphosphate 1-phosphatase activity"/>
    <property type="evidence" value="ECO:0007669"/>
    <property type="project" value="UniProtKB-EC"/>
</dbReference>
<feature type="binding site" evidence="9">
    <location>
        <begin position="94"/>
        <end position="96"/>
    </location>
    <ligand>
        <name>substrate</name>
    </ligand>
</feature>
<dbReference type="GO" id="GO:0006071">
    <property type="term" value="P:glycerol metabolic process"/>
    <property type="evidence" value="ECO:0007669"/>
    <property type="project" value="InterPro"/>
</dbReference>
<feature type="binding site" evidence="8">
    <location>
        <position position="91"/>
    </location>
    <ligand>
        <name>Mn(2+)</name>
        <dbReference type="ChEBI" id="CHEBI:29035"/>
        <label>2</label>
    </ligand>
</feature>
<evidence type="ECO:0000256" key="9">
    <source>
        <dbReference type="PIRSR" id="PIRSR004532-2"/>
    </source>
</evidence>
<dbReference type="EMBL" id="CADCWI010000092">
    <property type="protein sequence ID" value="CAA9560092.1"/>
    <property type="molecule type" value="Genomic_DNA"/>
</dbReference>
<dbReference type="CDD" id="cd01516">
    <property type="entry name" value="FBPase_glpX"/>
    <property type="match status" value="1"/>
</dbReference>
<protein>
    <recommendedName>
        <fullName evidence="7">Fructose-1,6-bisphosphatase</fullName>
    </recommendedName>
</protein>
<evidence type="ECO:0000256" key="3">
    <source>
        <dbReference type="ARBA" id="ARBA00022723"/>
    </source>
</evidence>
<dbReference type="GO" id="GO:0005829">
    <property type="term" value="C:cytosol"/>
    <property type="evidence" value="ECO:0007669"/>
    <property type="project" value="TreeGrafter"/>
</dbReference>
<gene>
    <name evidence="10" type="ORF">AVDCRST_MAG43-1887</name>
</gene>
<feature type="binding site" evidence="9">
    <location>
        <begin position="193"/>
        <end position="195"/>
    </location>
    <ligand>
        <name>substrate</name>
    </ligand>
</feature>
<evidence type="ECO:0000256" key="4">
    <source>
        <dbReference type="ARBA" id="ARBA00022801"/>
    </source>
</evidence>
<dbReference type="Gene3D" id="3.30.540.10">
    <property type="entry name" value="Fructose-1,6-Bisphosphatase, subunit A, domain 1"/>
    <property type="match status" value="1"/>
</dbReference>
<feature type="binding site" evidence="8">
    <location>
        <position position="63"/>
    </location>
    <ligand>
        <name>Mn(2+)</name>
        <dbReference type="ChEBI" id="CHEBI:29035"/>
        <label>1</label>
    </ligand>
</feature>
<evidence type="ECO:0000256" key="1">
    <source>
        <dbReference type="ARBA" id="ARBA00001273"/>
    </source>
</evidence>
<dbReference type="Pfam" id="PF03320">
    <property type="entry name" value="FBPase_glpX"/>
    <property type="match status" value="1"/>
</dbReference>
<evidence type="ECO:0000256" key="7">
    <source>
        <dbReference type="PIRNR" id="PIRNR004532"/>
    </source>
</evidence>
<dbReference type="NCBIfam" id="TIGR00330">
    <property type="entry name" value="glpX"/>
    <property type="match status" value="1"/>
</dbReference>
<dbReference type="PANTHER" id="PTHR30447">
    <property type="entry name" value="FRUCTOSE-1,6-BISPHOSPHATASE CLASS 2"/>
    <property type="match status" value="1"/>
</dbReference>
<evidence type="ECO:0000256" key="6">
    <source>
        <dbReference type="ARBA" id="ARBA00023277"/>
    </source>
</evidence>
<dbReference type="PIRSF" id="PIRSF004532">
    <property type="entry name" value="GlpX"/>
    <property type="match status" value="1"/>
</dbReference>
<dbReference type="SUPFAM" id="SSF56655">
    <property type="entry name" value="Carbohydrate phosphatase"/>
    <property type="match status" value="1"/>
</dbReference>
<evidence type="ECO:0000256" key="8">
    <source>
        <dbReference type="PIRSR" id="PIRSR004532-1"/>
    </source>
</evidence>
<proteinExistence type="inferred from homology"/>
<evidence type="ECO:0000313" key="10">
    <source>
        <dbReference type="EMBL" id="CAA9560092.1"/>
    </source>
</evidence>
<comment type="similarity">
    <text evidence="2 7">Belongs to the FBPase class 2 family.</text>
</comment>
<feature type="binding site" evidence="8">
    <location>
        <position position="39"/>
    </location>
    <ligand>
        <name>Mn(2+)</name>
        <dbReference type="ChEBI" id="CHEBI:29035"/>
        <label>1</label>
    </ligand>
</feature>
<comment type="cofactor">
    <cofactor evidence="8">
        <name>Mn(2+)</name>
        <dbReference type="ChEBI" id="CHEBI:29035"/>
    </cofactor>
</comment>
<dbReference type="GO" id="GO:0006094">
    <property type="term" value="P:gluconeogenesis"/>
    <property type="evidence" value="ECO:0007669"/>
    <property type="project" value="InterPro"/>
</dbReference>
<name>A0A6J4UYW5_9BACT</name>
<keyword evidence="4 10" id="KW-0378">Hydrolase</keyword>
<comment type="catalytic activity">
    <reaction evidence="1">
        <text>beta-D-fructose 1,6-bisphosphate + H2O = beta-D-fructose 6-phosphate + phosphate</text>
        <dbReference type="Rhea" id="RHEA:11064"/>
        <dbReference type="ChEBI" id="CHEBI:15377"/>
        <dbReference type="ChEBI" id="CHEBI:32966"/>
        <dbReference type="ChEBI" id="CHEBI:43474"/>
        <dbReference type="ChEBI" id="CHEBI:57634"/>
        <dbReference type="EC" id="3.1.3.11"/>
    </reaction>
</comment>
<sequence>MSDHQDFSRNLSLELVRVTEAAALMSGRWMGRGQKEAADQAAVDAMRQVLGTIEMEGEVVIGEGEKDQAPMLYYGERVGRADFPKVDIAVDPVDGTRLVANGMPNSICVLAIAERGALYKWEHISYMDKIAVGPDAKGVIDLNSSVAENLQRVAEAKKRRVNDLTVVILDRPRHEQLIRDVRDAGARLKLIVDGDVAGALMAAMHGTGIDVLMGTGGSPEAVIGACALKCVGGDMQCRLYPRNDDERAISEKNDIDLTRIYGIDDLVGGDDVFFAATGITDGELLDGVHYGSDGATTHSLVMRAVTGTVRYIHSTHRLEKLQALRHMPFD</sequence>
<reference evidence="10" key="1">
    <citation type="submission" date="2020-02" db="EMBL/GenBank/DDBJ databases">
        <authorList>
            <person name="Meier V. D."/>
        </authorList>
    </citation>
    <scope>NUCLEOTIDE SEQUENCE</scope>
    <source>
        <strain evidence="10">AVDCRST_MAG43</strain>
    </source>
</reference>
<dbReference type="GO" id="GO:0046872">
    <property type="term" value="F:metal ion binding"/>
    <property type="evidence" value="ECO:0007669"/>
    <property type="project" value="UniProtKB-KW"/>
</dbReference>
<feature type="binding site" evidence="9">
    <location>
        <position position="217"/>
    </location>
    <ligand>
        <name>substrate</name>
    </ligand>
</feature>
<keyword evidence="5 8" id="KW-0464">Manganese</keyword>
<feature type="binding site" evidence="9">
    <location>
        <begin position="171"/>
        <end position="173"/>
    </location>
    <ligand>
        <name>substrate</name>
    </ligand>
</feature>
<dbReference type="Gene3D" id="3.40.190.90">
    <property type="match status" value="1"/>
</dbReference>
<evidence type="ECO:0000256" key="5">
    <source>
        <dbReference type="ARBA" id="ARBA00023211"/>
    </source>
</evidence>
<evidence type="ECO:0000256" key="2">
    <source>
        <dbReference type="ARBA" id="ARBA00008989"/>
    </source>
</evidence>
<keyword evidence="6 7" id="KW-0119">Carbohydrate metabolism</keyword>
<feature type="binding site" evidence="9">
    <location>
        <position position="126"/>
    </location>
    <ligand>
        <name>substrate</name>
    </ligand>
</feature>
<dbReference type="FunFam" id="3.40.190.90:FF:000001">
    <property type="entry name" value="Fructose-1,6-bisphosphatase"/>
    <property type="match status" value="1"/>
</dbReference>
<dbReference type="GO" id="GO:0030388">
    <property type="term" value="P:fructose 1,6-bisphosphate metabolic process"/>
    <property type="evidence" value="ECO:0007669"/>
    <property type="project" value="TreeGrafter"/>
</dbReference>
<keyword evidence="3 8" id="KW-0479">Metal-binding</keyword>
<dbReference type="InterPro" id="IPR004464">
    <property type="entry name" value="FBPase_class-2/SBPase"/>
</dbReference>